<name>A0A1J4JZ32_9EUKA</name>
<evidence type="ECO:0000313" key="2">
    <source>
        <dbReference type="Proteomes" id="UP000179807"/>
    </source>
</evidence>
<comment type="caution">
    <text evidence="1">The sequence shown here is derived from an EMBL/GenBank/DDBJ whole genome shotgun (WGS) entry which is preliminary data.</text>
</comment>
<dbReference type="Proteomes" id="UP000179807">
    <property type="component" value="Unassembled WGS sequence"/>
</dbReference>
<organism evidence="1 2">
    <name type="scientific">Tritrichomonas foetus</name>
    <dbReference type="NCBI Taxonomy" id="1144522"/>
    <lineage>
        <taxon>Eukaryota</taxon>
        <taxon>Metamonada</taxon>
        <taxon>Parabasalia</taxon>
        <taxon>Tritrichomonadida</taxon>
        <taxon>Tritrichomonadidae</taxon>
        <taxon>Tritrichomonas</taxon>
    </lineage>
</organism>
<sequence length="186" mass="22198">MTDINMLSHFVDPIQPQVAIPAHLAHDFFEFLNEKYSTQPFPNNFCIPLMSYDFNNKQTNVLNEVTCKCQEKVRQNEVSYEKSRIARAISEIKDFNIEQSEPFKWMMHSFGRIITQKEFNQIYVNLKAKLPQKFSPKRNENRSQFIRFVWLNSIWNDFDSRKIVQNEFRSVIPPKRNGLFLQDLLN</sequence>
<dbReference type="GeneID" id="94827883"/>
<dbReference type="EMBL" id="MLAK01000816">
    <property type="protein sequence ID" value="OHT03744.1"/>
    <property type="molecule type" value="Genomic_DNA"/>
</dbReference>
<accession>A0A1J4JZ32</accession>
<dbReference type="RefSeq" id="XP_068356880.1">
    <property type="nucleotide sequence ID" value="XM_068493179.1"/>
</dbReference>
<evidence type="ECO:0000313" key="1">
    <source>
        <dbReference type="EMBL" id="OHT03744.1"/>
    </source>
</evidence>
<keyword evidence="2" id="KW-1185">Reference proteome</keyword>
<protein>
    <submittedName>
        <fullName evidence="1">Uncharacterized protein</fullName>
    </submittedName>
</protein>
<dbReference type="AlphaFoldDB" id="A0A1J4JZ32"/>
<reference evidence="1" key="1">
    <citation type="submission" date="2016-10" db="EMBL/GenBank/DDBJ databases">
        <authorList>
            <person name="Benchimol M."/>
            <person name="Almeida L.G."/>
            <person name="Vasconcelos A.T."/>
            <person name="Perreira-Neves A."/>
            <person name="Rosa I.A."/>
            <person name="Tasca T."/>
            <person name="Bogo M.R."/>
            <person name="de Souza W."/>
        </authorList>
    </citation>
    <scope>NUCLEOTIDE SEQUENCE [LARGE SCALE GENOMIC DNA]</scope>
    <source>
        <strain evidence="1">K</strain>
    </source>
</reference>
<proteinExistence type="predicted"/>
<gene>
    <name evidence="1" type="ORF">TRFO_06582</name>
</gene>
<dbReference type="VEuPathDB" id="TrichDB:TRFO_06582"/>